<evidence type="ECO:0000256" key="3">
    <source>
        <dbReference type="ARBA" id="ARBA00022692"/>
    </source>
</evidence>
<evidence type="ECO:0000256" key="4">
    <source>
        <dbReference type="ARBA" id="ARBA00022989"/>
    </source>
</evidence>
<keyword evidence="2" id="KW-1003">Cell membrane</keyword>
<comment type="subcellular location">
    <subcellularLocation>
        <location evidence="1">Cell membrane</location>
        <topology evidence="1">Multi-pass membrane protein</topology>
    </subcellularLocation>
</comment>
<feature type="transmembrane region" description="Helical" evidence="6">
    <location>
        <begin position="96"/>
        <end position="119"/>
    </location>
</feature>
<dbReference type="PANTHER" id="PTHR30213">
    <property type="entry name" value="INNER MEMBRANE PROTEIN YHJD"/>
    <property type="match status" value="1"/>
</dbReference>
<keyword evidence="3 6" id="KW-0812">Transmembrane</keyword>
<dbReference type="PIRSF" id="PIRSF035875">
    <property type="entry name" value="RNase_BN"/>
    <property type="match status" value="1"/>
</dbReference>
<accession>A0A4P6HKG0</accession>
<gene>
    <name evidence="7" type="ORF">C3Y92_07635</name>
</gene>
<proteinExistence type="predicted"/>
<feature type="transmembrane region" description="Helical" evidence="6">
    <location>
        <begin position="217"/>
        <end position="237"/>
    </location>
</feature>
<feature type="transmembrane region" description="Helical" evidence="6">
    <location>
        <begin position="249"/>
        <end position="273"/>
    </location>
</feature>
<dbReference type="Pfam" id="PF03631">
    <property type="entry name" value="Virul_fac_BrkB"/>
    <property type="match status" value="1"/>
</dbReference>
<feature type="transmembrane region" description="Helical" evidence="6">
    <location>
        <begin position="185"/>
        <end position="205"/>
    </location>
</feature>
<dbReference type="Proteomes" id="UP000293296">
    <property type="component" value="Chromosome"/>
</dbReference>
<keyword evidence="4 6" id="KW-1133">Transmembrane helix</keyword>
<feature type="transmembrane region" description="Helical" evidence="6">
    <location>
        <begin position="148"/>
        <end position="170"/>
    </location>
</feature>
<evidence type="ECO:0000256" key="5">
    <source>
        <dbReference type="ARBA" id="ARBA00023136"/>
    </source>
</evidence>
<dbReference type="InterPro" id="IPR017039">
    <property type="entry name" value="Virul_fac_BrkB"/>
</dbReference>
<evidence type="ECO:0000256" key="6">
    <source>
        <dbReference type="SAM" id="Phobius"/>
    </source>
</evidence>
<evidence type="ECO:0000313" key="8">
    <source>
        <dbReference type="Proteomes" id="UP000293296"/>
    </source>
</evidence>
<evidence type="ECO:0008006" key="9">
    <source>
        <dbReference type="Google" id="ProtNLM"/>
    </source>
</evidence>
<organism evidence="7 8">
    <name type="scientific">Solidesulfovibrio carbinolicus</name>
    <dbReference type="NCBI Taxonomy" id="296842"/>
    <lineage>
        <taxon>Bacteria</taxon>
        <taxon>Pseudomonadati</taxon>
        <taxon>Thermodesulfobacteriota</taxon>
        <taxon>Desulfovibrionia</taxon>
        <taxon>Desulfovibrionales</taxon>
        <taxon>Desulfovibrionaceae</taxon>
        <taxon>Solidesulfovibrio</taxon>
    </lineage>
</organism>
<name>A0A4P6HKG0_9BACT</name>
<dbReference type="PANTHER" id="PTHR30213:SF0">
    <property type="entry name" value="UPF0761 MEMBRANE PROTEIN YIHY"/>
    <property type="match status" value="1"/>
</dbReference>
<dbReference type="KEGG" id="dcb:C3Y92_07635"/>
<evidence type="ECO:0000256" key="1">
    <source>
        <dbReference type="ARBA" id="ARBA00004651"/>
    </source>
</evidence>
<evidence type="ECO:0000256" key="2">
    <source>
        <dbReference type="ARBA" id="ARBA00022475"/>
    </source>
</evidence>
<feature type="transmembrane region" description="Helical" evidence="6">
    <location>
        <begin position="41"/>
        <end position="64"/>
    </location>
</feature>
<dbReference type="AlphaFoldDB" id="A0A4P6HKG0"/>
<dbReference type="GO" id="GO:0005886">
    <property type="term" value="C:plasma membrane"/>
    <property type="evidence" value="ECO:0007669"/>
    <property type="project" value="UniProtKB-SubCell"/>
</dbReference>
<sequence length="309" mass="33930">MTSPRLRRREMTAWLREVGRLSVKATAAFFRSGGPTQAAALAFYALLSSVPLLFAMLALCGAVSGEDWTGQMALRRQLAILTPYIDELLVSRARRLLWASPGFSLESAVFVLWSSWLFLGAFRRALRRPLGEAAPEQQPALAARLMSAAWGAVAGVLFLGALTAALYLAYLPRLEPRGSLARQWSAAWGVLCLTGMFAAAYLLFLPGRRPLRAIAGVSVLLAVAAWAVTAAFGQFVAHGGRYELVYGSLGGAVLFLLWLQYNACLVLWGAWFLRLWRRDHGPSALRRRLSPASLFDRLRAGRLARRPRG</sequence>
<dbReference type="EMBL" id="CP026538">
    <property type="protein sequence ID" value="QAZ67106.1"/>
    <property type="molecule type" value="Genomic_DNA"/>
</dbReference>
<protein>
    <recommendedName>
        <fullName evidence="9">YihY/virulence factor BrkB family protein</fullName>
    </recommendedName>
</protein>
<reference evidence="7 8" key="1">
    <citation type="submission" date="2018-02" db="EMBL/GenBank/DDBJ databases">
        <title>Genome sequence of Desulfovibrio carbinolicus DSM 3852.</title>
        <authorList>
            <person name="Wilbanks E."/>
            <person name="Skennerton C.T."/>
            <person name="Orphan V.J."/>
        </authorList>
    </citation>
    <scope>NUCLEOTIDE SEQUENCE [LARGE SCALE GENOMIC DNA]</scope>
    <source>
        <strain evidence="7 8">DSM 3852</strain>
    </source>
</reference>
<dbReference type="OrthoDB" id="5450237at2"/>
<evidence type="ECO:0000313" key="7">
    <source>
        <dbReference type="EMBL" id="QAZ67106.1"/>
    </source>
</evidence>
<keyword evidence="8" id="KW-1185">Reference proteome</keyword>
<keyword evidence="5 6" id="KW-0472">Membrane</keyword>